<sequence length="283" mass="31884">MASRSALQVLSRSAVTRPSVLRAATAISPARAFSTSQSRLLGPGQGDRVNPVSPFQESAGVNPAAEFASIAGPLHDYGSYITSCLPKFIQQFSVYKDELTLYVAPSSVIPTLTFLRDHTQCQFSACMDISGADYPTRSQRFEVVYHLLSVRHNARIRVKTYADEVHPVPSATAVFRSADWYEREIWDMYGVFFLGHPDLRRILTDYGFEGHPLRKDFPLTGYSEVRYDEEKKRVVSEPLQLTQAFRNFESNSPWEQVGEGEDYKPSSYKLTPPKPAEESKDKK</sequence>
<reference evidence="1 2" key="1">
    <citation type="journal article" date="2018" name="Mol. Biol. Evol.">
        <title>Broad Genomic Sampling Reveals a Smut Pathogenic Ancestry of the Fungal Clade Ustilaginomycotina.</title>
        <authorList>
            <person name="Kijpornyongpan T."/>
            <person name="Mondo S.J."/>
            <person name="Barry K."/>
            <person name="Sandor L."/>
            <person name="Lee J."/>
            <person name="Lipzen A."/>
            <person name="Pangilinan J."/>
            <person name="LaButti K."/>
            <person name="Hainaut M."/>
            <person name="Henrissat B."/>
            <person name="Grigoriev I.V."/>
            <person name="Spatafora J.W."/>
            <person name="Aime M.C."/>
        </authorList>
    </citation>
    <scope>NUCLEOTIDE SEQUENCE [LARGE SCALE GENOMIC DNA]</scope>
    <source>
        <strain evidence="1 2">SA 807</strain>
    </source>
</reference>
<organism evidence="1 2">
    <name type="scientific">Violaceomyces palustris</name>
    <dbReference type="NCBI Taxonomy" id="1673888"/>
    <lineage>
        <taxon>Eukaryota</taxon>
        <taxon>Fungi</taxon>
        <taxon>Dikarya</taxon>
        <taxon>Basidiomycota</taxon>
        <taxon>Ustilaginomycotina</taxon>
        <taxon>Ustilaginomycetes</taxon>
        <taxon>Violaceomycetales</taxon>
        <taxon>Violaceomycetaceae</taxon>
        <taxon>Violaceomyces</taxon>
    </lineage>
</organism>
<evidence type="ECO:0000313" key="2">
    <source>
        <dbReference type="Proteomes" id="UP000245626"/>
    </source>
</evidence>
<gene>
    <name evidence="1" type="ORF">IE53DRAFT_388040</name>
</gene>
<proteinExistence type="predicted"/>
<name>A0ACD0NV62_9BASI</name>
<evidence type="ECO:0000313" key="1">
    <source>
        <dbReference type="EMBL" id="PWN49708.1"/>
    </source>
</evidence>
<keyword evidence="2" id="KW-1185">Reference proteome</keyword>
<dbReference type="EMBL" id="KZ820015">
    <property type="protein sequence ID" value="PWN49708.1"/>
    <property type="molecule type" value="Genomic_DNA"/>
</dbReference>
<dbReference type="Proteomes" id="UP000245626">
    <property type="component" value="Unassembled WGS sequence"/>
</dbReference>
<protein>
    <submittedName>
        <fullName evidence="1">NADH-ubiquinone oxidoreductase 30.4 kDa subunit mitochondrial</fullName>
    </submittedName>
</protein>
<accession>A0ACD0NV62</accession>